<feature type="non-terminal residue" evidence="1">
    <location>
        <position position="1"/>
    </location>
</feature>
<dbReference type="EMBL" id="UINC01152326">
    <property type="protein sequence ID" value="SVD46451.1"/>
    <property type="molecule type" value="Genomic_DNA"/>
</dbReference>
<organism evidence="1">
    <name type="scientific">marine metagenome</name>
    <dbReference type="NCBI Taxonomy" id="408172"/>
    <lineage>
        <taxon>unclassified sequences</taxon>
        <taxon>metagenomes</taxon>
        <taxon>ecological metagenomes</taxon>
    </lineage>
</organism>
<accession>A0A382VKN3</accession>
<gene>
    <name evidence="1" type="ORF">METZ01_LOCUS399305</name>
</gene>
<sequence length="36" mass="4363">CKYISQIKNENDYQKHLEGKMPQQVWKMKIPATKKK</sequence>
<reference evidence="1" key="1">
    <citation type="submission" date="2018-05" db="EMBL/GenBank/DDBJ databases">
        <authorList>
            <person name="Lanie J.A."/>
            <person name="Ng W.-L."/>
            <person name="Kazmierczak K.M."/>
            <person name="Andrzejewski T.M."/>
            <person name="Davidsen T.M."/>
            <person name="Wayne K.J."/>
            <person name="Tettelin H."/>
            <person name="Glass J.I."/>
            <person name="Rusch D."/>
            <person name="Podicherti R."/>
            <person name="Tsui H.-C.T."/>
            <person name="Winkler M.E."/>
        </authorList>
    </citation>
    <scope>NUCLEOTIDE SEQUENCE</scope>
</reference>
<proteinExistence type="predicted"/>
<protein>
    <submittedName>
        <fullName evidence="1">Uncharacterized protein</fullName>
    </submittedName>
</protein>
<dbReference type="AlphaFoldDB" id="A0A382VKN3"/>
<evidence type="ECO:0000313" key="1">
    <source>
        <dbReference type="EMBL" id="SVD46451.1"/>
    </source>
</evidence>
<name>A0A382VKN3_9ZZZZ</name>